<dbReference type="GO" id="GO:0006508">
    <property type="term" value="P:proteolysis"/>
    <property type="evidence" value="ECO:0007669"/>
    <property type="project" value="UniProtKB-KW"/>
</dbReference>
<feature type="active site" description="Charge relay system" evidence="9">
    <location>
        <position position="128"/>
    </location>
</feature>
<keyword evidence="11" id="KW-1185">Reference proteome</keyword>
<organism evidence="10 11">
    <name type="scientific">Sphingopyxis macrogoltabida</name>
    <name type="common">Sphingomonas macrogoltabidus</name>
    <dbReference type="NCBI Taxonomy" id="33050"/>
    <lineage>
        <taxon>Bacteria</taxon>
        <taxon>Pseudomonadati</taxon>
        <taxon>Pseudomonadota</taxon>
        <taxon>Alphaproteobacteria</taxon>
        <taxon>Sphingomonadales</taxon>
        <taxon>Sphingomonadaceae</taxon>
        <taxon>Sphingopyxis</taxon>
    </lineage>
</organism>
<feature type="active site" description="Charge relay system" evidence="9">
    <location>
        <position position="170"/>
    </location>
</feature>
<dbReference type="PANTHER" id="PTHR36175">
    <property type="entry name" value="CYANOPHYCINASE"/>
    <property type="match status" value="1"/>
</dbReference>
<dbReference type="Gene3D" id="3.40.50.880">
    <property type="match status" value="1"/>
</dbReference>
<sequence length="263" mass="27338">MPFNRGPLFVIGGHEDKDGSRKILGAIAAELGQGTLVIATIASAKRDGYFEAYCEGFAPLGIGRLIELYLDDRDQARDPARVRIIDQAEGIFFTGGDQSRLMSLTGDTPIEAAIHALHDRGGLIAGTSAGASAQGETMLVGGSGEETPRIDDIELAPGLGLIPDCIIDQHFAERGRIGRLLGAVSRRPDFLGIGIDEDTALRIEAGTAQVIGSGGVTIVDASQASRSTAAGASTGGIVSLHGATLHALRDGESFDLAPRRPAK</sequence>
<reference evidence="11" key="1">
    <citation type="submission" date="2015-11" db="EMBL/GenBank/DDBJ databases">
        <title>Complete genome sequence of a polyethylene-glycol degrader Sphingopyxis macrogoltabida 203N (NBRC 111659).</title>
        <authorList>
            <person name="Yoshiyuki O."/>
            <person name="Shouta N."/>
            <person name="Nagata Y."/>
            <person name="Numata M."/>
            <person name="Tsuchikane K."/>
            <person name="Hosoyama A."/>
            <person name="Yamazoe A."/>
            <person name="Tsuda M."/>
            <person name="Fujita N."/>
            <person name="Kawai F."/>
        </authorList>
    </citation>
    <scope>NUCLEOTIDE SEQUENCE [LARGE SCALE GENOMIC DNA]</scope>
    <source>
        <strain evidence="11">203N</strain>
    </source>
</reference>
<dbReference type="Pfam" id="PF03575">
    <property type="entry name" value="Peptidase_S51"/>
    <property type="match status" value="1"/>
</dbReference>
<dbReference type="PANTHER" id="PTHR36175:SF1">
    <property type="entry name" value="CYANOPHYCINASE"/>
    <property type="match status" value="1"/>
</dbReference>
<name>A0AAC8YZ72_SPHMC</name>
<dbReference type="EC" id="3.4.15.6" evidence="4"/>
<evidence type="ECO:0000256" key="3">
    <source>
        <dbReference type="ARBA" id="ARBA00006534"/>
    </source>
</evidence>
<dbReference type="GO" id="GO:0008241">
    <property type="term" value="F:peptidyl-dipeptidase activity"/>
    <property type="evidence" value="ECO:0007669"/>
    <property type="project" value="UniProtKB-EC"/>
</dbReference>
<dbReference type="InterPro" id="IPR029062">
    <property type="entry name" value="Class_I_gatase-like"/>
</dbReference>
<reference evidence="10 11" key="2">
    <citation type="journal article" date="2016" name="Genome Announc.">
        <title>Complete Genome Sequence of Sphingopyxis macrogoltabida Strain 203N (NBRC 111659), a Polyethylene Glycol Degrader.</title>
        <authorList>
            <person name="Ohtsubo Y."/>
            <person name="Nonoyama S."/>
            <person name="Nagata Y."/>
            <person name="Numata M."/>
            <person name="Tsuchikane K."/>
            <person name="Hosoyama A."/>
            <person name="Yamazoe A."/>
            <person name="Tsuda M."/>
            <person name="Fujita N."/>
            <person name="Kawai F."/>
        </authorList>
    </citation>
    <scope>NUCLEOTIDE SEQUENCE [LARGE SCALE GENOMIC DNA]</scope>
    <source>
        <strain evidence="10 11">203N</strain>
    </source>
</reference>
<evidence type="ECO:0000313" key="10">
    <source>
        <dbReference type="EMBL" id="AMU88993.1"/>
    </source>
</evidence>
<dbReference type="EMBL" id="CP013344">
    <property type="protein sequence ID" value="AMU88993.1"/>
    <property type="molecule type" value="Genomic_DNA"/>
</dbReference>
<evidence type="ECO:0000256" key="7">
    <source>
        <dbReference type="ARBA" id="ARBA00022801"/>
    </source>
</evidence>
<dbReference type="GO" id="GO:0008236">
    <property type="term" value="F:serine-type peptidase activity"/>
    <property type="evidence" value="ECO:0007669"/>
    <property type="project" value="UniProtKB-KW"/>
</dbReference>
<keyword evidence="7" id="KW-0378">Hydrolase</keyword>
<evidence type="ECO:0000313" key="11">
    <source>
        <dbReference type="Proteomes" id="UP000076088"/>
    </source>
</evidence>
<accession>A0AAC8YZ72</accession>
<evidence type="ECO:0000256" key="5">
    <source>
        <dbReference type="ARBA" id="ARBA00015719"/>
    </source>
</evidence>
<protein>
    <recommendedName>
        <fullName evidence="5">Cyanophycinase</fullName>
        <ecNumber evidence="4">3.4.15.6</ecNumber>
    </recommendedName>
</protein>
<evidence type="ECO:0000256" key="6">
    <source>
        <dbReference type="ARBA" id="ARBA00022670"/>
    </source>
</evidence>
<feature type="active site" description="Charge relay system" evidence="9">
    <location>
        <position position="197"/>
    </location>
</feature>
<keyword evidence="6" id="KW-0645">Protease</keyword>
<comment type="similarity">
    <text evidence="3">Belongs to the peptidase S51 family.</text>
</comment>
<proteinExistence type="inferred from homology"/>
<dbReference type="AlphaFoldDB" id="A0AAC8YZ72"/>
<keyword evidence="8" id="KW-0720">Serine protease</keyword>
<dbReference type="SUPFAM" id="SSF52317">
    <property type="entry name" value="Class I glutamine amidotransferase-like"/>
    <property type="match status" value="1"/>
</dbReference>
<dbReference type="CDD" id="cd03145">
    <property type="entry name" value="GAT1_cyanophycinase"/>
    <property type="match status" value="1"/>
</dbReference>
<dbReference type="NCBIfam" id="TIGR02069">
    <property type="entry name" value="cyanophycinase"/>
    <property type="match status" value="1"/>
</dbReference>
<dbReference type="PIRSF" id="PIRSF032067">
    <property type="entry name" value="Cyanophycinase"/>
    <property type="match status" value="1"/>
</dbReference>
<gene>
    <name evidence="10" type="ORF">ATM17_08055</name>
</gene>
<dbReference type="InterPro" id="IPR005320">
    <property type="entry name" value="Peptidase_S51"/>
</dbReference>
<evidence type="ECO:0000256" key="2">
    <source>
        <dbReference type="ARBA" id="ARBA00002039"/>
    </source>
</evidence>
<evidence type="ECO:0000256" key="8">
    <source>
        <dbReference type="ARBA" id="ARBA00022825"/>
    </source>
</evidence>
<evidence type="ECO:0000256" key="9">
    <source>
        <dbReference type="PIRSR" id="PIRSR032067-1"/>
    </source>
</evidence>
<evidence type="ECO:0000256" key="4">
    <source>
        <dbReference type="ARBA" id="ARBA00013115"/>
    </source>
</evidence>
<dbReference type="RefSeq" id="WP_054728052.1">
    <property type="nucleotide sequence ID" value="NZ_CP009429.1"/>
</dbReference>
<dbReference type="KEGG" id="smaz:LH19_11830"/>
<comment type="catalytic activity">
    <reaction evidence="1">
        <text>[L-4-(L-arginin-2-N-yl)aspartate](n) + H2O = [L-4-(L-arginin-2-N-yl)aspartate](n-1) + L-4-(L-arginin-2-N-yl)aspartate</text>
        <dbReference type="Rhea" id="RHEA:12845"/>
        <dbReference type="Rhea" id="RHEA-COMP:13728"/>
        <dbReference type="Rhea" id="RHEA-COMP:13734"/>
        <dbReference type="ChEBI" id="CHEBI:15377"/>
        <dbReference type="ChEBI" id="CHEBI:137986"/>
        <dbReference type="ChEBI" id="CHEBI:137991"/>
        <dbReference type="EC" id="3.4.15.6"/>
    </reaction>
</comment>
<dbReference type="Proteomes" id="UP000076088">
    <property type="component" value="Chromosome"/>
</dbReference>
<comment type="function">
    <text evidence="2">Exopeptidase that catalyzes the hydrolytic cleavage of multi-L-arginyl-poly-L-aspartic acid (cyanophycin; a water-insoluble reserve polymer) into aspartate-arginine dipeptides.</text>
</comment>
<evidence type="ECO:0000256" key="1">
    <source>
        <dbReference type="ARBA" id="ARBA00001092"/>
    </source>
</evidence>
<dbReference type="InterPro" id="IPR011811">
    <property type="entry name" value="Peptidase_S51_cyanophycinase"/>
</dbReference>